<feature type="region of interest" description="Disordered" evidence="1">
    <location>
        <begin position="67"/>
        <end position="86"/>
    </location>
</feature>
<feature type="compositionally biased region" description="Polar residues" evidence="1">
    <location>
        <begin position="67"/>
        <end position="76"/>
    </location>
</feature>
<name>B7Q6F0_IXOSC</name>
<dbReference type="AlphaFoldDB" id="B7Q6F0"/>
<feature type="region of interest" description="Disordered" evidence="1">
    <location>
        <begin position="1"/>
        <end position="24"/>
    </location>
</feature>
<organism>
    <name type="scientific">Ixodes scapularis</name>
    <name type="common">Black-legged tick</name>
    <name type="synonym">Deer tick</name>
    <dbReference type="NCBI Taxonomy" id="6945"/>
    <lineage>
        <taxon>Eukaryota</taxon>
        <taxon>Metazoa</taxon>
        <taxon>Ecdysozoa</taxon>
        <taxon>Arthropoda</taxon>
        <taxon>Chelicerata</taxon>
        <taxon>Arachnida</taxon>
        <taxon>Acari</taxon>
        <taxon>Parasitiformes</taxon>
        <taxon>Ixodida</taxon>
        <taxon>Ixodoidea</taxon>
        <taxon>Ixodidae</taxon>
        <taxon>Ixodinae</taxon>
        <taxon>Ixodes</taxon>
    </lineage>
</organism>
<dbReference type="VEuPathDB" id="VectorBase:ISCI011582"/>
<dbReference type="Proteomes" id="UP000001555">
    <property type="component" value="Unassembled WGS sequence"/>
</dbReference>
<dbReference type="HOGENOM" id="CLU_2099563_0_0_1"/>
<reference evidence="2 4" key="1">
    <citation type="submission" date="2008-03" db="EMBL/GenBank/DDBJ databases">
        <title>Annotation of Ixodes scapularis.</title>
        <authorList>
            <consortium name="Ixodes scapularis Genome Project Consortium"/>
            <person name="Caler E."/>
            <person name="Hannick L.I."/>
            <person name="Bidwell S."/>
            <person name="Joardar V."/>
            <person name="Thiagarajan M."/>
            <person name="Amedeo P."/>
            <person name="Galinsky K.J."/>
            <person name="Schobel S."/>
            <person name="Inman J."/>
            <person name="Hostetler J."/>
            <person name="Miller J."/>
            <person name="Hammond M."/>
            <person name="Megy K."/>
            <person name="Lawson D."/>
            <person name="Kodira C."/>
            <person name="Sutton G."/>
            <person name="Meyer J."/>
            <person name="Hill C.A."/>
            <person name="Birren B."/>
            <person name="Nene V."/>
            <person name="Collins F."/>
            <person name="Alarcon-Chaidez F."/>
            <person name="Wikel S."/>
            <person name="Strausberg R."/>
        </authorList>
    </citation>
    <scope>NUCLEOTIDE SEQUENCE [LARGE SCALE GENOMIC DNA]</scope>
    <source>
        <strain evidence="4">Wikel</strain>
        <strain evidence="2">Wikel colony</strain>
    </source>
</reference>
<evidence type="ECO:0000256" key="1">
    <source>
        <dbReference type="SAM" id="MobiDB-lite"/>
    </source>
</evidence>
<accession>B7Q6F0</accession>
<dbReference type="PaxDb" id="6945-B7Q6F0"/>
<evidence type="ECO:0000313" key="4">
    <source>
        <dbReference type="Proteomes" id="UP000001555"/>
    </source>
</evidence>
<evidence type="ECO:0000313" key="2">
    <source>
        <dbReference type="EMBL" id="EEC14422.1"/>
    </source>
</evidence>
<dbReference type="InParanoid" id="B7Q6F0"/>
<dbReference type="VEuPathDB" id="VectorBase:ISCW011582"/>
<dbReference type="EMBL" id="DS867138">
    <property type="protein sequence ID" value="EEC14422.1"/>
    <property type="molecule type" value="Genomic_DNA"/>
</dbReference>
<proteinExistence type="predicted"/>
<sequence>MQRSRTWTPSREGHVVVSRRNAGRARTLAPTALRGCFRVPIRRHPVAPRKKRRGPCSLVPQTICPQNDRSLASSNGGPLPTSAAGHCSSSSIAMRVPCLRNDKNACPSLHCAEDSS</sequence>
<dbReference type="EMBL" id="ABJB010928475">
    <property type="status" value="NOT_ANNOTATED_CDS"/>
    <property type="molecule type" value="Genomic_DNA"/>
</dbReference>
<keyword evidence="4" id="KW-1185">Reference proteome</keyword>
<evidence type="ECO:0000313" key="3">
    <source>
        <dbReference type="EnsemblMetazoa" id="ISCW011582-PA"/>
    </source>
</evidence>
<reference evidence="3" key="2">
    <citation type="submission" date="2020-05" db="UniProtKB">
        <authorList>
            <consortium name="EnsemblMetazoa"/>
        </authorList>
    </citation>
    <scope>IDENTIFICATION</scope>
    <source>
        <strain evidence="3">wikel</strain>
    </source>
</reference>
<protein>
    <submittedName>
        <fullName evidence="2 3">Uncharacterized protein</fullName>
    </submittedName>
</protein>
<dbReference type="EnsemblMetazoa" id="ISCW011582-RA">
    <property type="protein sequence ID" value="ISCW011582-PA"/>
    <property type="gene ID" value="ISCW011582"/>
</dbReference>
<gene>
    <name evidence="2" type="ORF">IscW_ISCW011582</name>
</gene>